<evidence type="ECO:0000256" key="1">
    <source>
        <dbReference type="SAM" id="MobiDB-lite"/>
    </source>
</evidence>
<evidence type="ECO:0000313" key="3">
    <source>
        <dbReference type="Proteomes" id="UP000298652"/>
    </source>
</evidence>
<accession>A0A4U6VPI8</accession>
<dbReference type="EMBL" id="CM016553">
    <property type="protein sequence ID" value="TKW30815.1"/>
    <property type="molecule type" value="Genomic_DNA"/>
</dbReference>
<evidence type="ECO:0000313" key="2">
    <source>
        <dbReference type="EMBL" id="TKW30815.1"/>
    </source>
</evidence>
<dbReference type="AlphaFoldDB" id="A0A4U6VPI8"/>
<protein>
    <submittedName>
        <fullName evidence="2">Uncharacterized protein</fullName>
    </submittedName>
</protein>
<name>A0A4U6VPI8_SETVI</name>
<gene>
    <name evidence="2" type="ORF">SEVIR_2G062800v2</name>
</gene>
<feature type="region of interest" description="Disordered" evidence="1">
    <location>
        <begin position="84"/>
        <end position="147"/>
    </location>
</feature>
<keyword evidence="3" id="KW-1185">Reference proteome</keyword>
<proteinExistence type="predicted"/>
<dbReference type="Proteomes" id="UP000298652">
    <property type="component" value="Chromosome 2"/>
</dbReference>
<dbReference type="Gramene" id="TKW30815">
    <property type="protein sequence ID" value="TKW30815"/>
    <property type="gene ID" value="SEVIR_2G062800v2"/>
</dbReference>
<sequence>MRSTTTSLPSKVVHHGRHPILPRSDLAGLGERATGSGALCAPGHLSGGRSAARVGDEVPGVEERAAVGVDEEDAAVGERTAVGVGDEATGVRDEPARVGEQSHRIRGRWAPPMGEDAGVGEGHRRGGRGGRRGGDEVAGVGERAAAG</sequence>
<feature type="compositionally biased region" description="Low complexity" evidence="1">
    <location>
        <begin position="137"/>
        <end position="147"/>
    </location>
</feature>
<reference evidence="2" key="1">
    <citation type="submission" date="2019-03" db="EMBL/GenBank/DDBJ databases">
        <title>WGS assembly of Setaria viridis.</title>
        <authorList>
            <person name="Huang P."/>
            <person name="Jenkins J."/>
            <person name="Grimwood J."/>
            <person name="Barry K."/>
            <person name="Healey A."/>
            <person name="Mamidi S."/>
            <person name="Sreedasyam A."/>
            <person name="Shu S."/>
            <person name="Feldman M."/>
            <person name="Wu J."/>
            <person name="Yu Y."/>
            <person name="Chen C."/>
            <person name="Johnson J."/>
            <person name="Rokhsar D."/>
            <person name="Baxter I."/>
            <person name="Schmutz J."/>
            <person name="Brutnell T."/>
            <person name="Kellogg E."/>
        </authorList>
    </citation>
    <scope>NUCLEOTIDE SEQUENCE [LARGE SCALE GENOMIC DNA]</scope>
</reference>
<feature type="region of interest" description="Disordered" evidence="1">
    <location>
        <begin position="1"/>
        <end position="28"/>
    </location>
</feature>
<organism evidence="2 3">
    <name type="scientific">Setaria viridis</name>
    <name type="common">Green bristlegrass</name>
    <name type="synonym">Setaria italica subsp. viridis</name>
    <dbReference type="NCBI Taxonomy" id="4556"/>
    <lineage>
        <taxon>Eukaryota</taxon>
        <taxon>Viridiplantae</taxon>
        <taxon>Streptophyta</taxon>
        <taxon>Embryophyta</taxon>
        <taxon>Tracheophyta</taxon>
        <taxon>Spermatophyta</taxon>
        <taxon>Magnoliopsida</taxon>
        <taxon>Liliopsida</taxon>
        <taxon>Poales</taxon>
        <taxon>Poaceae</taxon>
        <taxon>PACMAD clade</taxon>
        <taxon>Panicoideae</taxon>
        <taxon>Panicodae</taxon>
        <taxon>Paniceae</taxon>
        <taxon>Cenchrinae</taxon>
        <taxon>Setaria</taxon>
    </lineage>
</organism>
<feature type="region of interest" description="Disordered" evidence="1">
    <location>
        <begin position="40"/>
        <end position="59"/>
    </location>
</feature>
<feature type="compositionally biased region" description="Basic and acidic residues" evidence="1">
    <location>
        <begin position="89"/>
        <end position="103"/>
    </location>
</feature>